<keyword evidence="3" id="KW-1185">Reference proteome</keyword>
<dbReference type="InterPro" id="IPR001005">
    <property type="entry name" value="SANT/Myb"/>
</dbReference>
<feature type="region of interest" description="Disordered" evidence="1">
    <location>
        <begin position="193"/>
        <end position="237"/>
    </location>
</feature>
<gene>
    <name evidence="2" type="ORF">ACJ73_09142</name>
</gene>
<dbReference type="OrthoDB" id="2143914at2759"/>
<feature type="compositionally biased region" description="Basic and acidic residues" evidence="1">
    <location>
        <begin position="72"/>
        <end position="85"/>
    </location>
</feature>
<name>A0A1J9QCR8_9EURO</name>
<evidence type="ECO:0000313" key="2">
    <source>
        <dbReference type="EMBL" id="OJD13911.1"/>
    </source>
</evidence>
<dbReference type="CDD" id="cd00167">
    <property type="entry name" value="SANT"/>
    <property type="match status" value="1"/>
</dbReference>
<proteinExistence type="predicted"/>
<feature type="compositionally biased region" description="Polar residues" evidence="1">
    <location>
        <begin position="37"/>
        <end position="68"/>
    </location>
</feature>
<sequence>MPTLDVADDPGSASVYARKRHGSAHAEHETAPPAKQQRVSLQPSTRYNYRQSTVSAVTSPTQIQQQAAAENAHVHDNNTEDKGSEGDDTGFVRTSHEENGREPRRTGHTCLCQAGHASLPPEEAMTLASAVALELYSLPMRPSTIGMSAAGYGGSGGVSRSPHTGTGYVERMNEQGGSRARWSEAEVELLASMRRQNRPWEEIEQRFPHRTLGSLRQRSSILSKRPATSSRGRRRAK</sequence>
<evidence type="ECO:0000313" key="3">
    <source>
        <dbReference type="Proteomes" id="UP000242791"/>
    </source>
</evidence>
<organism evidence="2 3">
    <name type="scientific">Blastomyces percursus</name>
    <dbReference type="NCBI Taxonomy" id="1658174"/>
    <lineage>
        <taxon>Eukaryota</taxon>
        <taxon>Fungi</taxon>
        <taxon>Dikarya</taxon>
        <taxon>Ascomycota</taxon>
        <taxon>Pezizomycotina</taxon>
        <taxon>Eurotiomycetes</taxon>
        <taxon>Eurotiomycetidae</taxon>
        <taxon>Onygenales</taxon>
        <taxon>Ajellomycetaceae</taxon>
        <taxon>Blastomyces</taxon>
    </lineage>
</organism>
<dbReference type="AlphaFoldDB" id="A0A1J9QCR8"/>
<comment type="caution">
    <text evidence="2">The sequence shown here is derived from an EMBL/GenBank/DDBJ whole genome shotgun (WGS) entry which is preliminary data.</text>
</comment>
<feature type="region of interest" description="Disordered" evidence="1">
    <location>
        <begin position="1"/>
        <end position="107"/>
    </location>
</feature>
<dbReference type="VEuPathDB" id="FungiDB:ACJ73_09142"/>
<reference evidence="2 3" key="1">
    <citation type="submission" date="2015-08" db="EMBL/GenBank/DDBJ databases">
        <title>Emmonsia species relationships and genome sequence.</title>
        <authorList>
            <person name="Cuomo C.A."/>
            <person name="Schwartz I.S."/>
            <person name="Kenyon C."/>
            <person name="De Hoog G.S."/>
            <person name="Govender N.P."/>
            <person name="Botha A."/>
            <person name="Moreno L."/>
            <person name="De Vries M."/>
            <person name="Munoz J.F."/>
            <person name="Stielow J.B."/>
        </authorList>
    </citation>
    <scope>NUCLEOTIDE SEQUENCE [LARGE SCALE GENOMIC DNA]</scope>
    <source>
        <strain evidence="2 3">EI222</strain>
    </source>
</reference>
<evidence type="ECO:0000256" key="1">
    <source>
        <dbReference type="SAM" id="MobiDB-lite"/>
    </source>
</evidence>
<dbReference type="Proteomes" id="UP000242791">
    <property type="component" value="Unassembled WGS sequence"/>
</dbReference>
<protein>
    <recommendedName>
        <fullName evidence="4">Myb-like domain-containing protein</fullName>
    </recommendedName>
</protein>
<feature type="compositionally biased region" description="Basic and acidic residues" evidence="1">
    <location>
        <begin position="198"/>
        <end position="207"/>
    </location>
</feature>
<feature type="compositionally biased region" description="Polar residues" evidence="1">
    <location>
        <begin position="214"/>
        <end position="230"/>
    </location>
</feature>
<feature type="compositionally biased region" description="Basic and acidic residues" evidence="1">
    <location>
        <begin position="94"/>
        <end position="105"/>
    </location>
</feature>
<evidence type="ECO:0008006" key="4">
    <source>
        <dbReference type="Google" id="ProtNLM"/>
    </source>
</evidence>
<accession>A0A1J9QCR8</accession>
<dbReference type="EMBL" id="LGTZ01002432">
    <property type="protein sequence ID" value="OJD13911.1"/>
    <property type="molecule type" value="Genomic_DNA"/>
</dbReference>